<reference evidence="7" key="1">
    <citation type="journal article" date="2007" name="Biosci. Biotechnol. Biochem.">
        <title>Cloning of the gene cluster responsible for biosynthesis of KS-505a (longestin), a unique tetraterpenoid.</title>
        <authorList>
            <person name="Hayashi Y."/>
            <person name="Onaka H."/>
            <person name="Itoh N."/>
            <person name="Seto H."/>
            <person name="Dairi T."/>
        </authorList>
    </citation>
    <scope>NUCLEOTIDE SEQUENCE</scope>
</reference>
<dbReference type="SUPFAM" id="SSF48576">
    <property type="entry name" value="Terpenoid synthases"/>
    <property type="match status" value="1"/>
</dbReference>
<protein>
    <submittedName>
        <fullName evidence="7">Geranylgeranyl diphosphate synthase</fullName>
    </submittedName>
</protein>
<evidence type="ECO:0000256" key="5">
    <source>
        <dbReference type="ARBA" id="ARBA00022842"/>
    </source>
</evidence>
<sequence>MTDSSLQPRAYLEEVRQPVNAVLREFIEQQQNSIPPDVDIGPAVRALGDFVLHGGKRIRAALCYWGWRGAGGGDEDLTSAYRAAAALEVCHCFGLIHDDIIDGTATRRGRPSLHCQLASLHEQAGWHGDAAAFGRSSALLMGDLCLFWADELLTTACSEERLVEVRLEYSGMRVAEVCGQMLEMIVQASRDFDVSSGMTVAHYKTAKYATERPLQIGGRLAGSSAELRKSYAAFGLPLGEAFQLRDDILGVFGDPAVTGKPITDDLREGKPTVLIAHAYTNATPAQRSRMDELYGKADLDEAQAAVLREIIQVTGARDAVEKAIEVRIEQSLSALDDAPIVEEARRVLADLSIAITDRDR</sequence>
<dbReference type="GO" id="GO:0008299">
    <property type="term" value="P:isoprenoid biosynthetic process"/>
    <property type="evidence" value="ECO:0007669"/>
    <property type="project" value="InterPro"/>
</dbReference>
<evidence type="ECO:0000256" key="2">
    <source>
        <dbReference type="ARBA" id="ARBA00006706"/>
    </source>
</evidence>
<dbReference type="SMR" id="A9ZNW2"/>
<comment type="similarity">
    <text evidence="2 6">Belongs to the FPP/GGPP synthase family.</text>
</comment>
<dbReference type="InterPro" id="IPR008949">
    <property type="entry name" value="Isoprenoid_synthase_dom_sf"/>
</dbReference>
<evidence type="ECO:0000256" key="3">
    <source>
        <dbReference type="ARBA" id="ARBA00022679"/>
    </source>
</evidence>
<name>A9ZNW2_9ACTN</name>
<dbReference type="InterPro" id="IPR000092">
    <property type="entry name" value="Polyprenyl_synt"/>
</dbReference>
<dbReference type="PANTHER" id="PTHR12001:SF85">
    <property type="entry name" value="SHORT CHAIN ISOPRENYL DIPHOSPHATE SYNTHASE"/>
    <property type="match status" value="1"/>
</dbReference>
<dbReference type="Pfam" id="PF00348">
    <property type="entry name" value="polyprenyl_synt"/>
    <property type="match status" value="1"/>
</dbReference>
<dbReference type="CDD" id="cd00685">
    <property type="entry name" value="Trans_IPPS_HT"/>
    <property type="match status" value="1"/>
</dbReference>
<dbReference type="InterPro" id="IPR033749">
    <property type="entry name" value="Polyprenyl_synt_CS"/>
</dbReference>
<dbReference type="SFLD" id="SFLDS00005">
    <property type="entry name" value="Isoprenoid_Synthase_Type_I"/>
    <property type="match status" value="1"/>
</dbReference>
<dbReference type="AlphaFoldDB" id="A9ZNW2"/>
<proteinExistence type="inferred from homology"/>
<evidence type="ECO:0000256" key="6">
    <source>
        <dbReference type="RuleBase" id="RU004466"/>
    </source>
</evidence>
<evidence type="ECO:0000313" key="7">
    <source>
        <dbReference type="EMBL" id="BAF98639.1"/>
    </source>
</evidence>
<evidence type="ECO:0000256" key="1">
    <source>
        <dbReference type="ARBA" id="ARBA00001946"/>
    </source>
</evidence>
<dbReference type="GO" id="GO:0046872">
    <property type="term" value="F:metal ion binding"/>
    <property type="evidence" value="ECO:0007669"/>
    <property type="project" value="UniProtKB-KW"/>
</dbReference>
<dbReference type="GO" id="GO:0004659">
    <property type="term" value="F:prenyltransferase activity"/>
    <property type="evidence" value="ECO:0007669"/>
    <property type="project" value="InterPro"/>
</dbReference>
<keyword evidence="3 6" id="KW-0808">Transferase</keyword>
<dbReference type="Gene3D" id="1.10.600.10">
    <property type="entry name" value="Farnesyl Diphosphate Synthase"/>
    <property type="match status" value="1"/>
</dbReference>
<dbReference type="PANTHER" id="PTHR12001">
    <property type="entry name" value="GERANYLGERANYL PYROPHOSPHATE SYNTHASE"/>
    <property type="match status" value="1"/>
</dbReference>
<dbReference type="PROSITE" id="PS00444">
    <property type="entry name" value="POLYPRENYL_SYNTHASE_2"/>
    <property type="match status" value="1"/>
</dbReference>
<keyword evidence="4" id="KW-0479">Metal-binding</keyword>
<organism evidence="7">
    <name type="scientific">Streptomyces argenteolus</name>
    <dbReference type="NCBI Taxonomy" id="67274"/>
    <lineage>
        <taxon>Bacteria</taxon>
        <taxon>Bacillati</taxon>
        <taxon>Actinomycetota</taxon>
        <taxon>Actinomycetes</taxon>
        <taxon>Kitasatosporales</taxon>
        <taxon>Streptomycetaceae</taxon>
        <taxon>Streptomyces</taxon>
    </lineage>
</organism>
<keyword evidence="5" id="KW-0460">Magnesium</keyword>
<accession>A9ZNW2</accession>
<evidence type="ECO:0000256" key="4">
    <source>
        <dbReference type="ARBA" id="ARBA00022723"/>
    </source>
</evidence>
<dbReference type="EMBL" id="AB307968">
    <property type="protein sequence ID" value="BAF98639.1"/>
    <property type="molecule type" value="Genomic_DNA"/>
</dbReference>
<comment type="cofactor">
    <cofactor evidence="1">
        <name>Mg(2+)</name>
        <dbReference type="ChEBI" id="CHEBI:18420"/>
    </cofactor>
</comment>
<dbReference type="PROSITE" id="PS00723">
    <property type="entry name" value="POLYPRENYL_SYNTHASE_1"/>
    <property type="match status" value="1"/>
</dbReference>